<dbReference type="Pfam" id="PF09678">
    <property type="entry name" value="Caa3_CtaG"/>
    <property type="match status" value="1"/>
</dbReference>
<dbReference type="Proteomes" id="UP000006057">
    <property type="component" value="Chromosome"/>
</dbReference>
<feature type="transmembrane region" description="Helical" evidence="6">
    <location>
        <begin position="17"/>
        <end position="38"/>
    </location>
</feature>
<reference evidence="7 8" key="1">
    <citation type="submission" date="2012-06" db="EMBL/GenBank/DDBJ databases">
        <title>Complete sequence of chromosome of Mycobacterium chubuense NBB4.</title>
        <authorList>
            <consortium name="US DOE Joint Genome Institute"/>
            <person name="Lucas S."/>
            <person name="Han J."/>
            <person name="Lapidus A."/>
            <person name="Cheng J.-F."/>
            <person name="Goodwin L."/>
            <person name="Pitluck S."/>
            <person name="Peters L."/>
            <person name="Mikhailova N."/>
            <person name="Teshima H."/>
            <person name="Detter J.C."/>
            <person name="Han C."/>
            <person name="Tapia R."/>
            <person name="Land M."/>
            <person name="Hauser L."/>
            <person name="Kyrpides N."/>
            <person name="Ivanova N."/>
            <person name="Pagani I."/>
            <person name="Mattes T."/>
            <person name="Holmes A."/>
            <person name="Rutledge P."/>
            <person name="Paulsen I."/>
            <person name="Coleman N."/>
            <person name="Woyke T."/>
        </authorList>
    </citation>
    <scope>NUCLEOTIDE SEQUENCE [LARGE SCALE GENOMIC DNA]</scope>
    <source>
        <strain evidence="7 8">NBB4</strain>
    </source>
</reference>
<feature type="transmembrane region" description="Helical" evidence="6">
    <location>
        <begin position="118"/>
        <end position="140"/>
    </location>
</feature>
<feature type="transmembrane region" description="Helical" evidence="6">
    <location>
        <begin position="239"/>
        <end position="261"/>
    </location>
</feature>
<comment type="subcellular location">
    <subcellularLocation>
        <location evidence="1">Cell membrane</location>
        <topology evidence="1">Multi-pass membrane protein</topology>
    </subcellularLocation>
</comment>
<dbReference type="OrthoDB" id="4528950at2"/>
<dbReference type="STRING" id="710421.Mycch_0537"/>
<feature type="transmembrane region" description="Helical" evidence="6">
    <location>
        <begin position="192"/>
        <end position="219"/>
    </location>
</feature>
<gene>
    <name evidence="7" type="ordered locus">Mycch_0537</name>
</gene>
<organism evidence="7 8">
    <name type="scientific">Mycolicibacterium chubuense (strain NBB4)</name>
    <name type="common">Mycobacterium chubuense</name>
    <dbReference type="NCBI Taxonomy" id="710421"/>
    <lineage>
        <taxon>Bacteria</taxon>
        <taxon>Bacillati</taxon>
        <taxon>Actinomycetota</taxon>
        <taxon>Actinomycetes</taxon>
        <taxon>Mycobacteriales</taxon>
        <taxon>Mycobacteriaceae</taxon>
        <taxon>Mycolicibacterium</taxon>
    </lineage>
</organism>
<evidence type="ECO:0000256" key="5">
    <source>
        <dbReference type="ARBA" id="ARBA00023136"/>
    </source>
</evidence>
<evidence type="ECO:0000256" key="6">
    <source>
        <dbReference type="SAM" id="Phobius"/>
    </source>
</evidence>
<sequence length="311" mass="34180" precursor="true">MTAATVPLTWSTALTSWQWNTGAAMFVLAVGFGYGRMYRKAEGGTLTRANAWYFGGGVALLVIATMSMVSVYASVLFWVRALQVLLLLMVVPFFLAMGRPVTALRASVGPRGRDRLDAVLAAPATRLLVHPATTSVAMLATPWLFYLTPWYVAALRYEAVMVATGALMLVIGFGYFYARLQTDPVPRRYTQLISLVISIVESLGDGVLGIVLWLGPLIAADYYGRLGRHWGPSMRVDQSIGAGVLWLVGDVLGLFFVMVLMRFFSADEERHATVVDAELDRAGADDREGTSAASGLWWENDPQLRDRMRRS</sequence>
<protein>
    <submittedName>
        <fullName evidence="7">Putative membrane protein</fullName>
    </submittedName>
</protein>
<dbReference type="RefSeq" id="WP_014813848.1">
    <property type="nucleotide sequence ID" value="NC_018027.1"/>
</dbReference>
<accession>I4BDJ9</accession>
<evidence type="ECO:0000256" key="3">
    <source>
        <dbReference type="ARBA" id="ARBA00022692"/>
    </source>
</evidence>
<dbReference type="eggNOG" id="COG3336">
    <property type="taxonomic scope" value="Bacteria"/>
</dbReference>
<feature type="transmembrane region" description="Helical" evidence="6">
    <location>
        <begin position="160"/>
        <end position="180"/>
    </location>
</feature>
<dbReference type="GO" id="GO:0005886">
    <property type="term" value="C:plasma membrane"/>
    <property type="evidence" value="ECO:0007669"/>
    <property type="project" value="UniProtKB-SubCell"/>
</dbReference>
<dbReference type="InterPro" id="IPR019108">
    <property type="entry name" value="Caa3_assmbl_CtaG-rel"/>
</dbReference>
<dbReference type="EMBL" id="CP003053">
    <property type="protein sequence ID" value="AFM15356.1"/>
    <property type="molecule type" value="Genomic_DNA"/>
</dbReference>
<evidence type="ECO:0000256" key="4">
    <source>
        <dbReference type="ARBA" id="ARBA00022989"/>
    </source>
</evidence>
<keyword evidence="5 6" id="KW-0472">Membrane</keyword>
<keyword evidence="4 6" id="KW-1133">Transmembrane helix</keyword>
<feature type="transmembrane region" description="Helical" evidence="6">
    <location>
        <begin position="77"/>
        <end position="97"/>
    </location>
</feature>
<name>I4BDJ9_MYCCN</name>
<evidence type="ECO:0000256" key="1">
    <source>
        <dbReference type="ARBA" id="ARBA00004651"/>
    </source>
</evidence>
<keyword evidence="2" id="KW-1003">Cell membrane</keyword>
<evidence type="ECO:0000313" key="8">
    <source>
        <dbReference type="Proteomes" id="UP000006057"/>
    </source>
</evidence>
<dbReference type="KEGG" id="mcb:Mycch_0537"/>
<keyword evidence="3 6" id="KW-0812">Transmembrane</keyword>
<feature type="transmembrane region" description="Helical" evidence="6">
    <location>
        <begin position="50"/>
        <end position="71"/>
    </location>
</feature>
<evidence type="ECO:0000313" key="7">
    <source>
        <dbReference type="EMBL" id="AFM15356.1"/>
    </source>
</evidence>
<proteinExistence type="predicted"/>
<dbReference type="AlphaFoldDB" id="I4BDJ9"/>
<keyword evidence="8" id="KW-1185">Reference proteome</keyword>
<dbReference type="HOGENOM" id="CLU_054944_1_0_11"/>
<evidence type="ECO:0000256" key="2">
    <source>
        <dbReference type="ARBA" id="ARBA00022475"/>
    </source>
</evidence>
<dbReference type="PATRIC" id="fig|710421.3.peg.530"/>